<protein>
    <submittedName>
        <fullName evidence="2">Uncharacterized protein</fullName>
    </submittedName>
</protein>
<reference evidence="2 4" key="1">
    <citation type="submission" date="2018-10" db="EMBL/GenBank/DDBJ databases">
        <title>Co-occurring genomic capacity for anaerobic methane metabolism and dissimilatory sulfite reduction discovered in the Korarchaeota.</title>
        <authorList>
            <person name="Mckay L.J."/>
            <person name="Dlakic M."/>
            <person name="Fields M.W."/>
            <person name="Delmont T.O."/>
            <person name="Eren A.M."/>
            <person name="Jay Z.J."/>
            <person name="Klingelsmith K.B."/>
            <person name="Rusch D.B."/>
            <person name="Inskeep W.P."/>
        </authorList>
    </citation>
    <scope>NUCLEOTIDE SEQUENCE [LARGE SCALE GENOMIC DNA]</scope>
    <source>
        <strain evidence="2 4">MDKW</strain>
    </source>
</reference>
<evidence type="ECO:0000313" key="5">
    <source>
        <dbReference type="Proteomes" id="UP000316217"/>
    </source>
</evidence>
<dbReference type="EMBL" id="RCOS01000110">
    <property type="protein sequence ID" value="RSN73745.1"/>
    <property type="molecule type" value="Genomic_DNA"/>
</dbReference>
<keyword evidence="4" id="KW-1185">Reference proteome</keyword>
<dbReference type="EMBL" id="RXII01000084">
    <property type="protein sequence ID" value="RZN60745.1"/>
    <property type="molecule type" value="Genomic_DNA"/>
</dbReference>
<accession>A0A429GIZ8</accession>
<dbReference type="Proteomes" id="UP000277582">
    <property type="component" value="Unassembled WGS sequence"/>
</dbReference>
<name>A0A429GIZ8_9CREN</name>
<dbReference type="RefSeq" id="WP_125671744.1">
    <property type="nucleotide sequence ID" value="NZ_RCOS01000110.1"/>
</dbReference>
<evidence type="ECO:0000313" key="3">
    <source>
        <dbReference type="EMBL" id="RZN60745.1"/>
    </source>
</evidence>
<keyword evidence="1" id="KW-0472">Membrane</keyword>
<sequence length="122" mass="13692">METTILLFIAYILAVTLLVTVAKRKKWIERIRRKYMELAESIETYGLPYGVVESDKIPAYLSDAKIGEIYAMCHRSCDPVHTTDLVKRLMDIAGESDPDAFIVASLITVASILSIVKEVREG</sequence>
<keyword evidence="1" id="KW-1133">Transmembrane helix</keyword>
<organism evidence="2 4">
    <name type="scientific">Candidatus Methanodesulfokora washburnensis</name>
    <dbReference type="NCBI Taxonomy" id="2478471"/>
    <lineage>
        <taxon>Archaea</taxon>
        <taxon>Thermoproteota</taxon>
        <taxon>Candidatus Korarchaeia</taxon>
        <taxon>Candidatus Korarchaeia incertae sedis</taxon>
        <taxon>Candidatus Methanodesulfokora</taxon>
    </lineage>
</organism>
<gene>
    <name evidence="2" type="ORF">D6D85_09465</name>
    <name evidence="3" type="ORF">EF810_05480</name>
</gene>
<dbReference type="AlphaFoldDB" id="A0A429GIZ8"/>
<proteinExistence type="predicted"/>
<evidence type="ECO:0000256" key="1">
    <source>
        <dbReference type="SAM" id="Phobius"/>
    </source>
</evidence>
<feature type="transmembrane region" description="Helical" evidence="1">
    <location>
        <begin position="6"/>
        <end position="23"/>
    </location>
</feature>
<dbReference type="Proteomes" id="UP000316217">
    <property type="component" value="Unassembled WGS sequence"/>
</dbReference>
<comment type="caution">
    <text evidence="2">The sequence shown here is derived from an EMBL/GenBank/DDBJ whole genome shotgun (WGS) entry which is preliminary data.</text>
</comment>
<evidence type="ECO:0000313" key="2">
    <source>
        <dbReference type="EMBL" id="RSN73745.1"/>
    </source>
</evidence>
<evidence type="ECO:0000313" key="4">
    <source>
        <dbReference type="Proteomes" id="UP000277582"/>
    </source>
</evidence>
<reference evidence="3 5" key="2">
    <citation type="journal article" date="2019" name="Nat. Microbiol.">
        <title>Wide diversity of methane and short-chain alkane metabolisms in uncultured archaea.</title>
        <authorList>
            <person name="Borrel G."/>
            <person name="Adam P.S."/>
            <person name="McKay L.J."/>
            <person name="Chen L.X."/>
            <person name="Sierra-Garcia I.N."/>
            <person name="Sieber C.M."/>
            <person name="Letourneur Q."/>
            <person name="Ghozlane A."/>
            <person name="Andersen G.L."/>
            <person name="Li W.J."/>
            <person name="Hallam S.J."/>
            <person name="Muyzer G."/>
            <person name="de Oliveira V.M."/>
            <person name="Inskeep W.P."/>
            <person name="Banfield J.F."/>
            <person name="Gribaldo S."/>
        </authorList>
    </citation>
    <scope>NUCLEOTIDE SEQUENCE [LARGE SCALE GENOMIC DNA]</scope>
    <source>
        <strain evidence="3">NM4</strain>
    </source>
</reference>
<keyword evidence="1" id="KW-0812">Transmembrane</keyword>